<protein>
    <submittedName>
        <fullName evidence="1">Putative DNA-binding protein with the helix-hairpin-helix motif</fullName>
    </submittedName>
</protein>
<evidence type="ECO:0000313" key="2">
    <source>
        <dbReference type="Proteomes" id="UP000005632"/>
    </source>
</evidence>
<dbReference type="HOGENOM" id="CLU_033784_1_0_12"/>
<accession>G8QXN8</accession>
<evidence type="ECO:0000313" key="1">
    <source>
        <dbReference type="EMBL" id="AEV30682.1"/>
    </source>
</evidence>
<dbReference type="SFLD" id="SFLDG01102">
    <property type="entry name" value="Uncharacterised_Radical_SAM_Su"/>
    <property type="match status" value="1"/>
</dbReference>
<gene>
    <name evidence="1" type="ordered locus">SpiGrapes_2932</name>
</gene>
<dbReference type="OrthoDB" id="9801154at2"/>
<dbReference type="EMBL" id="CP003155">
    <property type="protein sequence ID" value="AEV30682.1"/>
    <property type="molecule type" value="Genomic_DNA"/>
</dbReference>
<dbReference type="SFLD" id="SFLDS00029">
    <property type="entry name" value="Radical_SAM"/>
    <property type="match status" value="1"/>
</dbReference>
<dbReference type="GO" id="GO:0003677">
    <property type="term" value="F:DNA binding"/>
    <property type="evidence" value="ECO:0007669"/>
    <property type="project" value="UniProtKB-KW"/>
</dbReference>
<dbReference type="SUPFAM" id="SSF102114">
    <property type="entry name" value="Radical SAM enzymes"/>
    <property type="match status" value="1"/>
</dbReference>
<sequence>MNTQEKLDILSADAQYDLSCACGTKNPLEHRKRNDTGDGWLYPTTTASGGAGIILKTLMGNRCANDCKYCPLRAQNDFRPVALSPFEMASFFYEFQLKRPLLGIFLSSAVMGDAEKTMGLLVSTAEILRKHFRYKGYIHVKIIPGASRASIDAALSYASAVSLNIETPGARHFSKLTDRKDYQKDIIDPLAYIGKQTGPGARYKKVHTSSQFIVGASDENDKEILLYGSRMYSELSMGRLYFSAYQSGLGDPSIPGEQRIDPPLSQSMLQPLLFDEETLGKPVRSDGLLVREHRLYQADWLLRRYSFSYEELLFEKDGNLSLEKDPKLVWAEHHPDFFPVSVKRGTKEQLLRVPGIGPTYASRIVKGRRDSAISSLDDLRFPPASLQKARKFLQL</sequence>
<dbReference type="STRING" id="158190.SpiGrapes_2932"/>
<dbReference type="SUPFAM" id="SSF47781">
    <property type="entry name" value="RuvA domain 2-like"/>
    <property type="match status" value="1"/>
</dbReference>
<organism evidence="1 2">
    <name type="scientific">Sphaerochaeta pleomorpha (strain ATCC BAA-1885 / DSM 22778 / Grapes)</name>
    <dbReference type="NCBI Taxonomy" id="158190"/>
    <lineage>
        <taxon>Bacteria</taxon>
        <taxon>Pseudomonadati</taxon>
        <taxon>Spirochaetota</taxon>
        <taxon>Spirochaetia</taxon>
        <taxon>Spirochaetales</taxon>
        <taxon>Sphaerochaetaceae</taxon>
        <taxon>Sphaerochaeta</taxon>
    </lineage>
</organism>
<reference evidence="1 2" key="1">
    <citation type="submission" date="2011-11" db="EMBL/GenBank/DDBJ databases">
        <title>Complete sequence of Spirochaeta sp. grapes.</title>
        <authorList>
            <consortium name="US DOE Joint Genome Institute"/>
            <person name="Lucas S."/>
            <person name="Han J."/>
            <person name="Lapidus A."/>
            <person name="Cheng J.-F."/>
            <person name="Goodwin L."/>
            <person name="Pitluck S."/>
            <person name="Peters L."/>
            <person name="Ovchinnikova G."/>
            <person name="Munk A.C."/>
            <person name="Detter J.C."/>
            <person name="Han C."/>
            <person name="Tapia R."/>
            <person name="Land M."/>
            <person name="Hauser L."/>
            <person name="Kyrpides N."/>
            <person name="Ivanova N."/>
            <person name="Pagani I."/>
            <person name="Ritalahtilisa K."/>
            <person name="Loeffler F."/>
            <person name="Woyke T."/>
        </authorList>
    </citation>
    <scope>NUCLEOTIDE SEQUENCE [LARGE SCALE GENOMIC DNA]</scope>
    <source>
        <strain evidence="2">ATCC BAA-1885 / DSM 22778 / Grapes</strain>
    </source>
</reference>
<dbReference type="GO" id="GO:0051536">
    <property type="term" value="F:iron-sulfur cluster binding"/>
    <property type="evidence" value="ECO:0007669"/>
    <property type="project" value="InterPro"/>
</dbReference>
<dbReference type="eggNOG" id="COG4277">
    <property type="taxonomic scope" value="Bacteria"/>
</dbReference>
<dbReference type="AlphaFoldDB" id="G8QXN8"/>
<keyword evidence="2" id="KW-1185">Reference proteome</keyword>
<keyword evidence="1" id="KW-0238">DNA-binding</keyword>
<name>G8QXN8_SPHPG</name>
<dbReference type="InterPro" id="IPR007197">
    <property type="entry name" value="rSAM"/>
</dbReference>
<dbReference type="RefSeq" id="WP_014271521.1">
    <property type="nucleotide sequence ID" value="NC_016633.1"/>
</dbReference>
<dbReference type="InterPro" id="IPR023874">
    <property type="entry name" value="DNA_rSAM_put"/>
</dbReference>
<proteinExistence type="predicted"/>
<dbReference type="Proteomes" id="UP000005632">
    <property type="component" value="Chromosome"/>
</dbReference>
<dbReference type="KEGG" id="sgp:SpiGrapes_2932"/>
<dbReference type="InterPro" id="IPR058240">
    <property type="entry name" value="rSAM_sf"/>
</dbReference>
<dbReference type="GO" id="GO:0003824">
    <property type="term" value="F:catalytic activity"/>
    <property type="evidence" value="ECO:0007669"/>
    <property type="project" value="InterPro"/>
</dbReference>
<dbReference type="Gene3D" id="1.10.150.320">
    <property type="entry name" value="Photosystem II 12 kDa extrinsic protein"/>
    <property type="match status" value="1"/>
</dbReference>
<dbReference type="InterPro" id="IPR010994">
    <property type="entry name" value="RuvA_2-like"/>
</dbReference>